<keyword evidence="6 13" id="KW-0479">Metal-binding</keyword>
<dbReference type="PIRSF" id="PIRSF004976">
    <property type="entry name" value="ATPase_YdaO"/>
    <property type="match status" value="1"/>
</dbReference>
<dbReference type="InterPro" id="IPR014729">
    <property type="entry name" value="Rossmann-like_a/b/a_fold"/>
</dbReference>
<dbReference type="Proteomes" id="UP001596042">
    <property type="component" value="Unassembled WGS sequence"/>
</dbReference>
<evidence type="ECO:0000313" key="15">
    <source>
        <dbReference type="EMBL" id="MFC4626002.1"/>
    </source>
</evidence>
<dbReference type="EC" id="2.8.1.-" evidence="13"/>
<dbReference type="HAMAP" id="MF_01850">
    <property type="entry name" value="TtcA"/>
    <property type="match status" value="1"/>
</dbReference>
<evidence type="ECO:0000256" key="1">
    <source>
        <dbReference type="ARBA" id="ARBA00022485"/>
    </source>
</evidence>
<organism evidence="15 16">
    <name type="scientific">Daeguia caeni</name>
    <dbReference type="NCBI Taxonomy" id="439612"/>
    <lineage>
        <taxon>Bacteria</taxon>
        <taxon>Pseudomonadati</taxon>
        <taxon>Pseudomonadota</taxon>
        <taxon>Alphaproteobacteria</taxon>
        <taxon>Hyphomicrobiales</taxon>
        <taxon>Brucellaceae</taxon>
        <taxon>Daeguia</taxon>
    </lineage>
</organism>
<evidence type="ECO:0000256" key="12">
    <source>
        <dbReference type="ARBA" id="ARBA00023014"/>
    </source>
</evidence>
<dbReference type="Pfam" id="PF01171">
    <property type="entry name" value="ATP_bind_3"/>
    <property type="match status" value="1"/>
</dbReference>
<comment type="subunit">
    <text evidence="13">Homodimer.</text>
</comment>
<dbReference type="PANTHER" id="PTHR43686:SF1">
    <property type="entry name" value="AMINOTRAN_5 DOMAIN-CONTAINING PROTEIN"/>
    <property type="match status" value="1"/>
</dbReference>
<evidence type="ECO:0000313" key="16">
    <source>
        <dbReference type="Proteomes" id="UP001596042"/>
    </source>
</evidence>
<keyword evidence="16" id="KW-1185">Reference proteome</keyword>
<gene>
    <name evidence="13 15" type="primary">ttcA</name>
    <name evidence="15" type="ORF">ACFO1V_12435</name>
</gene>
<keyword evidence="12 13" id="KW-0411">Iron-sulfur</keyword>
<dbReference type="Gene3D" id="3.40.50.620">
    <property type="entry name" value="HUPs"/>
    <property type="match status" value="1"/>
</dbReference>
<feature type="binding site" evidence="13">
    <location>
        <position position="228"/>
    </location>
    <ligand>
        <name>[4Fe-4S] cluster</name>
        <dbReference type="ChEBI" id="CHEBI:49883"/>
    </ligand>
</feature>
<dbReference type="PANTHER" id="PTHR43686">
    <property type="entry name" value="SULFURTRANSFERASE-RELATED"/>
    <property type="match status" value="1"/>
</dbReference>
<keyword evidence="10 13" id="KW-0694">RNA-binding</keyword>
<name>A0ABV9H6Z3_9HYPH</name>
<keyword evidence="7 13" id="KW-0547">Nucleotide-binding</keyword>
<keyword evidence="2 13" id="KW-0963">Cytoplasm</keyword>
<evidence type="ECO:0000256" key="11">
    <source>
        <dbReference type="ARBA" id="ARBA00023004"/>
    </source>
</evidence>
<comment type="subcellular location">
    <subcellularLocation>
        <location evidence="13">Cytoplasm</location>
    </subcellularLocation>
</comment>
<dbReference type="GO" id="GO:0016740">
    <property type="term" value="F:transferase activity"/>
    <property type="evidence" value="ECO:0007669"/>
    <property type="project" value="UniProtKB-KW"/>
</dbReference>
<evidence type="ECO:0000256" key="2">
    <source>
        <dbReference type="ARBA" id="ARBA00022490"/>
    </source>
</evidence>
<dbReference type="SUPFAM" id="SSF52402">
    <property type="entry name" value="Adenine nucleotide alpha hydrolases-like"/>
    <property type="match status" value="1"/>
</dbReference>
<comment type="similarity">
    <text evidence="13">Belongs to the TtcA family.</text>
</comment>
<evidence type="ECO:0000259" key="14">
    <source>
        <dbReference type="Pfam" id="PF01171"/>
    </source>
</evidence>
<evidence type="ECO:0000256" key="10">
    <source>
        <dbReference type="ARBA" id="ARBA00022884"/>
    </source>
</evidence>
<comment type="miscellaneous">
    <text evidence="13">The thiolation reaction likely consists of two steps: a first activation step by ATP to form an adenylated intermediate of the target base of tRNA, and a second nucleophilic substitution step of the sulfur (S) atom supplied by the hydrosulfide attached to the Fe-S cluster.</text>
</comment>
<comment type="catalytic activity">
    <reaction evidence="13">
        <text>cytidine(32) in tRNA + S-sulfanyl-L-cysteinyl-[cysteine desulfurase] + AH2 + ATP = 2-thiocytidine(32) in tRNA + L-cysteinyl-[cysteine desulfurase] + A + AMP + diphosphate + H(+)</text>
        <dbReference type="Rhea" id="RHEA:57048"/>
        <dbReference type="Rhea" id="RHEA-COMP:10288"/>
        <dbReference type="Rhea" id="RHEA-COMP:12157"/>
        <dbReference type="Rhea" id="RHEA-COMP:12158"/>
        <dbReference type="Rhea" id="RHEA-COMP:14821"/>
        <dbReference type="ChEBI" id="CHEBI:13193"/>
        <dbReference type="ChEBI" id="CHEBI:15378"/>
        <dbReference type="ChEBI" id="CHEBI:17499"/>
        <dbReference type="ChEBI" id="CHEBI:29950"/>
        <dbReference type="ChEBI" id="CHEBI:30616"/>
        <dbReference type="ChEBI" id="CHEBI:33019"/>
        <dbReference type="ChEBI" id="CHEBI:61963"/>
        <dbReference type="ChEBI" id="CHEBI:82748"/>
        <dbReference type="ChEBI" id="CHEBI:141453"/>
        <dbReference type="ChEBI" id="CHEBI:456215"/>
    </reaction>
</comment>
<dbReference type="EMBL" id="JBHSEL010000119">
    <property type="protein sequence ID" value="MFC4626002.1"/>
    <property type="molecule type" value="Genomic_DNA"/>
</dbReference>
<evidence type="ECO:0000256" key="5">
    <source>
        <dbReference type="ARBA" id="ARBA00022694"/>
    </source>
</evidence>
<protein>
    <recommendedName>
        <fullName evidence="13">tRNA-cytidine(32) 2-sulfurtransferase</fullName>
        <ecNumber evidence="13">2.8.1.-</ecNumber>
    </recommendedName>
    <alternativeName>
        <fullName evidence="13">Two-thiocytidine biosynthesis protein A</fullName>
    </alternativeName>
    <alternativeName>
        <fullName evidence="13">tRNA 2-thiocytidine biosynthesis protein TtcA</fullName>
    </alternativeName>
</protein>
<evidence type="ECO:0000256" key="4">
    <source>
        <dbReference type="ARBA" id="ARBA00022679"/>
    </source>
</evidence>
<keyword evidence="11 13" id="KW-0408">Iron</keyword>
<evidence type="ECO:0000256" key="13">
    <source>
        <dbReference type="HAMAP-Rule" id="MF_01850"/>
    </source>
</evidence>
<sequence length="291" mass="33143">MNAIDSEMTADTGSDGCHPLFRDVPASVEFNKLRKRLLRMTRQAIEDFSMVKPGERWLVCLSGGKDSYGLLALLLDLKWRGLLPIELLACNLDQGQPNFPKHILPDWLNKYDIPHRIEYQDTYSVVTEKIPESQTYCSLCSRLRRGNLYRIAREEGCTAIVLGHHREDILETFFMNLFHGGRLAAMPPKLVNDDGDLMVFRPLAYVAEDDMEKFAIAMKFPIIPCNLCGSQDGLQRNAMKAMLADIERRMPGRKDTMIRALTNVRPSHLLDRKLFNFAALALQPGMTKDEI</sequence>
<comment type="cofactor">
    <cofactor evidence="13">
        <name>[4Fe-4S] cluster</name>
        <dbReference type="ChEBI" id="CHEBI:49883"/>
    </cofactor>
    <text evidence="13">Binds 1 [4Fe-4S] cluster per subunit. The cluster is chelated by three Cys residues, the fourth Fe has a free coordination site that may bind a sulfur atom transferred from the persulfide of IscS.</text>
</comment>
<comment type="caution">
    <text evidence="15">The sequence shown here is derived from an EMBL/GenBank/DDBJ whole genome shotgun (WGS) entry which is preliminary data.</text>
</comment>
<keyword evidence="9 13" id="KW-0460">Magnesium</keyword>
<keyword evidence="4 13" id="KW-0808">Transferase</keyword>
<dbReference type="NCBIfam" id="NF007972">
    <property type="entry name" value="PRK10696.1"/>
    <property type="match status" value="1"/>
</dbReference>
<evidence type="ECO:0000256" key="6">
    <source>
        <dbReference type="ARBA" id="ARBA00022723"/>
    </source>
</evidence>
<accession>A0ABV9H6Z3</accession>
<keyword evidence="1 13" id="KW-0004">4Fe-4S</keyword>
<evidence type="ECO:0000256" key="7">
    <source>
        <dbReference type="ARBA" id="ARBA00022741"/>
    </source>
</evidence>
<dbReference type="InterPro" id="IPR011063">
    <property type="entry name" value="TilS/TtcA_N"/>
</dbReference>
<keyword evidence="8 13" id="KW-0067">ATP-binding</keyword>
<evidence type="ECO:0000256" key="3">
    <source>
        <dbReference type="ARBA" id="ARBA00022555"/>
    </source>
</evidence>
<evidence type="ECO:0000256" key="9">
    <source>
        <dbReference type="ARBA" id="ARBA00022842"/>
    </source>
</evidence>
<proteinExistence type="inferred from homology"/>
<dbReference type="CDD" id="cd24138">
    <property type="entry name" value="TtcA-like"/>
    <property type="match status" value="1"/>
</dbReference>
<comment type="cofactor">
    <cofactor evidence="13">
        <name>Mg(2+)</name>
        <dbReference type="ChEBI" id="CHEBI:18420"/>
    </cofactor>
</comment>
<comment type="function">
    <text evidence="13">Catalyzes the ATP-dependent 2-thiolation of cytidine in position 32 of tRNA, to form 2-thiocytidine (s(2)C32). The sulfur atoms are provided by the cysteine/cysteine desulfurase (IscS) system.</text>
</comment>
<feature type="binding site" evidence="13">
    <location>
        <position position="137"/>
    </location>
    <ligand>
        <name>[4Fe-4S] cluster</name>
        <dbReference type="ChEBI" id="CHEBI:49883"/>
    </ligand>
</feature>
<reference evidence="16" key="1">
    <citation type="journal article" date="2019" name="Int. J. Syst. Evol. Microbiol.">
        <title>The Global Catalogue of Microorganisms (GCM) 10K type strain sequencing project: providing services to taxonomists for standard genome sequencing and annotation.</title>
        <authorList>
            <consortium name="The Broad Institute Genomics Platform"/>
            <consortium name="The Broad Institute Genome Sequencing Center for Infectious Disease"/>
            <person name="Wu L."/>
            <person name="Ma J."/>
        </authorList>
    </citation>
    <scope>NUCLEOTIDE SEQUENCE [LARGE SCALE GENOMIC DNA]</scope>
    <source>
        <strain evidence="16">CGMCC 1.15731</strain>
    </source>
</reference>
<keyword evidence="3 13" id="KW-0820">tRNA-binding</keyword>
<dbReference type="RefSeq" id="WP_374830532.1">
    <property type="nucleotide sequence ID" value="NZ_JBHEEZ010000004.1"/>
</dbReference>
<dbReference type="InterPro" id="IPR012089">
    <property type="entry name" value="tRNA_Cyd_32_2_STrfase"/>
</dbReference>
<comment type="pathway">
    <text evidence="13">tRNA modification.</text>
</comment>
<dbReference type="InterPro" id="IPR035107">
    <property type="entry name" value="tRNA_thiolation_TtcA_Ctu1"/>
</dbReference>
<feature type="binding site" evidence="13">
    <location>
        <position position="140"/>
    </location>
    <ligand>
        <name>[4Fe-4S] cluster</name>
        <dbReference type="ChEBI" id="CHEBI:49883"/>
    </ligand>
</feature>
<keyword evidence="5 13" id="KW-0819">tRNA processing</keyword>
<evidence type="ECO:0000256" key="8">
    <source>
        <dbReference type="ARBA" id="ARBA00022840"/>
    </source>
</evidence>
<feature type="domain" description="tRNA(Ile)-lysidine/2-thiocytidine synthase N-terminal" evidence="14">
    <location>
        <begin position="57"/>
        <end position="219"/>
    </location>
</feature>
<feature type="short sequence motif" description="PP-loop motif" evidence="13">
    <location>
        <begin position="62"/>
        <end position="67"/>
    </location>
</feature>